<dbReference type="OrthoDB" id="3039972at2759"/>
<keyword evidence="1" id="KW-0472">Membrane</keyword>
<feature type="transmembrane region" description="Helical" evidence="1">
    <location>
        <begin position="22"/>
        <end position="52"/>
    </location>
</feature>
<feature type="transmembrane region" description="Helical" evidence="1">
    <location>
        <begin position="243"/>
        <end position="264"/>
    </location>
</feature>
<feature type="transmembrane region" description="Helical" evidence="1">
    <location>
        <begin position="107"/>
        <end position="126"/>
    </location>
</feature>
<evidence type="ECO:0000256" key="1">
    <source>
        <dbReference type="SAM" id="Phobius"/>
    </source>
</evidence>
<feature type="transmembrane region" description="Helical" evidence="1">
    <location>
        <begin position="138"/>
        <end position="162"/>
    </location>
</feature>
<keyword evidence="3" id="KW-1185">Reference proteome</keyword>
<protein>
    <submittedName>
        <fullName evidence="2">Uncharacterized protein</fullName>
    </submittedName>
</protein>
<dbReference type="AlphaFoldDB" id="A0A9P5YV93"/>
<accession>A0A9P5YV93</accession>
<sequence length="359" mass="39911">MSSTASQGGVISGFLGGILDEALAFVSLLSTAAMVETLLYGMHAILFCIYMYLFVRNRRSPQWFIFICALLMFLLSTVDIAITFRVLSYVIPRLTKTSSVGMSLTLVHAKNSIFVANNFIADLILLHRCWMVWSRSKYVLFGCSLLVLGDTIWGFLGMGPLAFLSFTPNKFVPIYIWSIFAINITLMIVTISRIFWISRVAKKFVGQKQISVYHKAIAVLAESSLIYSIAVLLYIVFPTSNPYRIVVVLMCMRIVAIMPTLLIVQIGLGAVVREINVTTVATLSRFEVRSNRNSVVLDTIGGSMLQENRQPVRTFRPSLQDEEAGPIQNKEIGGVDEIQAVAFDNKHPTTGEDLGQATQ</sequence>
<dbReference type="Proteomes" id="UP000807469">
    <property type="component" value="Unassembled WGS sequence"/>
</dbReference>
<feature type="transmembrane region" description="Helical" evidence="1">
    <location>
        <begin position="64"/>
        <end position="87"/>
    </location>
</feature>
<gene>
    <name evidence="2" type="ORF">BDN70DRAFT_222511</name>
</gene>
<evidence type="ECO:0000313" key="3">
    <source>
        <dbReference type="Proteomes" id="UP000807469"/>
    </source>
</evidence>
<dbReference type="EMBL" id="MU155320">
    <property type="protein sequence ID" value="KAF9475753.1"/>
    <property type="molecule type" value="Genomic_DNA"/>
</dbReference>
<evidence type="ECO:0000313" key="2">
    <source>
        <dbReference type="EMBL" id="KAF9475753.1"/>
    </source>
</evidence>
<proteinExistence type="predicted"/>
<name>A0A9P5YV93_9AGAR</name>
<keyword evidence="1" id="KW-0812">Transmembrane</keyword>
<keyword evidence="1" id="KW-1133">Transmembrane helix</keyword>
<comment type="caution">
    <text evidence="2">The sequence shown here is derived from an EMBL/GenBank/DDBJ whole genome shotgun (WGS) entry which is preliminary data.</text>
</comment>
<organism evidence="2 3">
    <name type="scientific">Pholiota conissans</name>
    <dbReference type="NCBI Taxonomy" id="109636"/>
    <lineage>
        <taxon>Eukaryota</taxon>
        <taxon>Fungi</taxon>
        <taxon>Dikarya</taxon>
        <taxon>Basidiomycota</taxon>
        <taxon>Agaricomycotina</taxon>
        <taxon>Agaricomycetes</taxon>
        <taxon>Agaricomycetidae</taxon>
        <taxon>Agaricales</taxon>
        <taxon>Agaricineae</taxon>
        <taxon>Strophariaceae</taxon>
        <taxon>Pholiota</taxon>
    </lineage>
</organism>
<feature type="transmembrane region" description="Helical" evidence="1">
    <location>
        <begin position="174"/>
        <end position="196"/>
    </location>
</feature>
<feature type="transmembrane region" description="Helical" evidence="1">
    <location>
        <begin position="217"/>
        <end position="237"/>
    </location>
</feature>
<reference evidence="2" key="1">
    <citation type="submission" date="2020-11" db="EMBL/GenBank/DDBJ databases">
        <authorList>
            <consortium name="DOE Joint Genome Institute"/>
            <person name="Ahrendt S."/>
            <person name="Riley R."/>
            <person name="Andreopoulos W."/>
            <person name="Labutti K."/>
            <person name="Pangilinan J."/>
            <person name="Ruiz-Duenas F.J."/>
            <person name="Barrasa J.M."/>
            <person name="Sanchez-Garcia M."/>
            <person name="Camarero S."/>
            <person name="Miyauchi S."/>
            <person name="Serrano A."/>
            <person name="Linde D."/>
            <person name="Babiker R."/>
            <person name="Drula E."/>
            <person name="Ayuso-Fernandez I."/>
            <person name="Pacheco R."/>
            <person name="Padilla G."/>
            <person name="Ferreira P."/>
            <person name="Barriuso J."/>
            <person name="Kellner H."/>
            <person name="Castanera R."/>
            <person name="Alfaro M."/>
            <person name="Ramirez L."/>
            <person name="Pisabarro A.G."/>
            <person name="Kuo A."/>
            <person name="Tritt A."/>
            <person name="Lipzen A."/>
            <person name="He G."/>
            <person name="Yan M."/>
            <person name="Ng V."/>
            <person name="Cullen D."/>
            <person name="Martin F."/>
            <person name="Rosso M.-N."/>
            <person name="Henrissat B."/>
            <person name="Hibbett D."/>
            <person name="Martinez A.T."/>
            <person name="Grigoriev I.V."/>
        </authorList>
    </citation>
    <scope>NUCLEOTIDE SEQUENCE</scope>
    <source>
        <strain evidence="2">CIRM-BRFM 674</strain>
    </source>
</reference>